<dbReference type="RefSeq" id="WP_259313961.1">
    <property type="nucleotide sequence ID" value="NZ_CP087164.1"/>
</dbReference>
<dbReference type="GO" id="GO:0004038">
    <property type="term" value="F:allantoinase activity"/>
    <property type="evidence" value="ECO:0007669"/>
    <property type="project" value="TreeGrafter"/>
</dbReference>
<evidence type="ECO:0000256" key="1">
    <source>
        <dbReference type="ARBA" id="ARBA00008829"/>
    </source>
</evidence>
<evidence type="ECO:0000313" key="5">
    <source>
        <dbReference type="Proteomes" id="UP001162834"/>
    </source>
</evidence>
<dbReference type="AlphaFoldDB" id="A0A9E7BY17"/>
<dbReference type="InterPro" id="IPR006680">
    <property type="entry name" value="Amidohydro-rel"/>
</dbReference>
<dbReference type="EMBL" id="CP087164">
    <property type="protein sequence ID" value="UGS34276.1"/>
    <property type="molecule type" value="Genomic_DNA"/>
</dbReference>
<dbReference type="SUPFAM" id="SSF51556">
    <property type="entry name" value="Metallo-dependent hydrolases"/>
    <property type="match status" value="1"/>
</dbReference>
<feature type="compositionally biased region" description="Low complexity" evidence="2">
    <location>
        <begin position="450"/>
        <end position="463"/>
    </location>
</feature>
<organism evidence="4 5">
    <name type="scientific">Capillimicrobium parvum</name>
    <dbReference type="NCBI Taxonomy" id="2884022"/>
    <lineage>
        <taxon>Bacteria</taxon>
        <taxon>Bacillati</taxon>
        <taxon>Actinomycetota</taxon>
        <taxon>Thermoleophilia</taxon>
        <taxon>Solirubrobacterales</taxon>
        <taxon>Capillimicrobiaceae</taxon>
        <taxon>Capillimicrobium</taxon>
    </lineage>
</organism>
<feature type="domain" description="Amidohydrolase-related" evidence="3">
    <location>
        <begin position="289"/>
        <end position="397"/>
    </location>
</feature>
<dbReference type="Proteomes" id="UP001162834">
    <property type="component" value="Chromosome"/>
</dbReference>
<dbReference type="InterPro" id="IPR050138">
    <property type="entry name" value="DHOase/Allantoinase_Hydrolase"/>
</dbReference>
<dbReference type="PANTHER" id="PTHR43668:SF2">
    <property type="entry name" value="ALLANTOINASE"/>
    <property type="match status" value="1"/>
</dbReference>
<dbReference type="FunFam" id="3.20.20.140:FF:000174">
    <property type="entry name" value="Dihydropyrimidinase-related protein 2"/>
    <property type="match status" value="1"/>
</dbReference>
<name>A0A9E7BY17_9ACTN</name>
<dbReference type="GO" id="GO:0006145">
    <property type="term" value="P:purine nucleobase catabolic process"/>
    <property type="evidence" value="ECO:0007669"/>
    <property type="project" value="TreeGrafter"/>
</dbReference>
<dbReference type="PANTHER" id="PTHR43668">
    <property type="entry name" value="ALLANTOINASE"/>
    <property type="match status" value="1"/>
</dbReference>
<proteinExistence type="inferred from homology"/>
<dbReference type="Pfam" id="PF01979">
    <property type="entry name" value="Amidohydro_1"/>
    <property type="match status" value="1"/>
</dbReference>
<evidence type="ECO:0000259" key="3">
    <source>
        <dbReference type="Pfam" id="PF01979"/>
    </source>
</evidence>
<accession>A0A9E7BY17</accession>
<evidence type="ECO:0000256" key="2">
    <source>
        <dbReference type="SAM" id="MobiDB-lite"/>
    </source>
</evidence>
<protein>
    <submittedName>
        <fullName evidence="4">L-hydantoinase</fullName>
        <ecNumber evidence="4">3.5.2.-</ecNumber>
    </submittedName>
</protein>
<dbReference type="Gene3D" id="2.30.40.10">
    <property type="entry name" value="Urease, subunit C, domain 1"/>
    <property type="match status" value="1"/>
</dbReference>
<feature type="region of interest" description="Disordered" evidence="2">
    <location>
        <begin position="442"/>
        <end position="463"/>
    </location>
</feature>
<keyword evidence="5" id="KW-1185">Reference proteome</keyword>
<dbReference type="InterPro" id="IPR011059">
    <property type="entry name" value="Metal-dep_hydrolase_composite"/>
</dbReference>
<gene>
    <name evidence="4" type="primary">lhyD_1</name>
    <name evidence="4" type="ORF">DSM104329_00652</name>
</gene>
<keyword evidence="4" id="KW-0378">Hydrolase</keyword>
<comment type="similarity">
    <text evidence="1">Belongs to the metallo-dependent hydrolases superfamily. Hydantoinase/dihydropyrimidinase family.</text>
</comment>
<dbReference type="GO" id="GO:0005737">
    <property type="term" value="C:cytoplasm"/>
    <property type="evidence" value="ECO:0007669"/>
    <property type="project" value="TreeGrafter"/>
</dbReference>
<dbReference type="EC" id="3.5.2.-" evidence="4"/>
<evidence type="ECO:0000313" key="4">
    <source>
        <dbReference type="EMBL" id="UGS34276.1"/>
    </source>
</evidence>
<sequence>MTHDLVVRNGRAVLPGAGLCAADIAVADGRIAAVTAPGAAGSAQDELDADGLVVLPGLVDPHVHFGLGHPDDWATESRAAAQGGVTTVLNYVQSSSPYTEAEPAERALAASTSVIDWATHPIVMSEEHLRELPDLVREHDVHSFKYFANFKGDEGAYMGVEGTDTGFFFALCRAVAAFPDVVLAVHPENIETIWRILPEVKATGAEGLPAWNAARPDFVEAHDIFTALLFAHRTGCRIYIPHLTNREGLEVIRRHTADGWRAHVETCPHYLTHTAESDVGSLGKVNPPLRTQDDVDALWEGLADGSIQTVGSDHNSRPRAKKEGSIWTASAGFPGVNTLLPVMLGEGHHRRGLPLERIAELTATNPARIFGLHPTKGSIVPGADADLVLVDLDREETVDASRSESRSDFSIYEGRRLRGWPVATLRRGAVIARDGEVLAEPGTGRHVRRVPAGAAAPALEPSR</sequence>
<dbReference type="InterPro" id="IPR032466">
    <property type="entry name" value="Metal_Hydrolase"/>
</dbReference>
<reference evidence="4" key="1">
    <citation type="journal article" date="2022" name="Int. J. Syst. Evol. Microbiol.">
        <title>Pseudomonas aegrilactucae sp. nov. and Pseudomonas morbosilactucae sp. nov., pathogens causing bacterial rot of lettuce in Japan.</title>
        <authorList>
            <person name="Sawada H."/>
            <person name="Fujikawa T."/>
            <person name="Satou M."/>
        </authorList>
    </citation>
    <scope>NUCLEOTIDE SEQUENCE</scope>
    <source>
        <strain evidence="4">0166_1</strain>
    </source>
</reference>
<dbReference type="SUPFAM" id="SSF51338">
    <property type="entry name" value="Composite domain of metallo-dependent hydrolases"/>
    <property type="match status" value="1"/>
</dbReference>
<dbReference type="Gene3D" id="3.20.20.140">
    <property type="entry name" value="Metal-dependent hydrolases"/>
    <property type="match status" value="1"/>
</dbReference>
<dbReference type="KEGG" id="sbae:DSM104329_00652"/>